<protein>
    <submittedName>
        <fullName evidence="2">Unannotated protein</fullName>
    </submittedName>
</protein>
<dbReference type="Pfam" id="PF00753">
    <property type="entry name" value="Lactamase_B"/>
    <property type="match status" value="1"/>
</dbReference>
<evidence type="ECO:0000313" key="2">
    <source>
        <dbReference type="EMBL" id="CAB4743885.1"/>
    </source>
</evidence>
<reference evidence="2" key="1">
    <citation type="submission" date="2020-05" db="EMBL/GenBank/DDBJ databases">
        <authorList>
            <person name="Chiriac C."/>
            <person name="Salcher M."/>
            <person name="Ghai R."/>
            <person name="Kavagutti S V."/>
        </authorList>
    </citation>
    <scope>NUCLEOTIDE SEQUENCE</scope>
</reference>
<organism evidence="2">
    <name type="scientific">freshwater metagenome</name>
    <dbReference type="NCBI Taxonomy" id="449393"/>
    <lineage>
        <taxon>unclassified sequences</taxon>
        <taxon>metagenomes</taxon>
        <taxon>ecological metagenomes</taxon>
    </lineage>
</organism>
<dbReference type="SMART" id="SM00849">
    <property type="entry name" value="Lactamase_B"/>
    <property type="match status" value="1"/>
</dbReference>
<feature type="domain" description="Metallo-beta-lactamase" evidence="1">
    <location>
        <begin position="33"/>
        <end position="276"/>
    </location>
</feature>
<dbReference type="InterPro" id="IPR036866">
    <property type="entry name" value="RibonucZ/Hydroxyglut_hydro"/>
</dbReference>
<name>A0A6J6TAL1_9ZZZZ</name>
<dbReference type="Gene3D" id="3.60.15.10">
    <property type="entry name" value="Ribonuclease Z/Hydroxyacylglutathione hydrolase-like"/>
    <property type="match status" value="1"/>
</dbReference>
<gene>
    <name evidence="2" type="ORF">UFOPK2766_01230</name>
</gene>
<dbReference type="AlphaFoldDB" id="A0A6J6TAL1"/>
<evidence type="ECO:0000259" key="1">
    <source>
        <dbReference type="SMART" id="SM00849"/>
    </source>
</evidence>
<dbReference type="PANTHER" id="PTHR23131">
    <property type="entry name" value="ENDORIBONUCLEASE LACTB2"/>
    <property type="match status" value="1"/>
</dbReference>
<dbReference type="InterPro" id="IPR001279">
    <property type="entry name" value="Metallo-B-lactamas"/>
</dbReference>
<dbReference type="EMBL" id="CAEZYU010000053">
    <property type="protein sequence ID" value="CAB4743885.1"/>
    <property type="molecule type" value="Genomic_DNA"/>
</dbReference>
<dbReference type="PANTHER" id="PTHR23131:SF4">
    <property type="entry name" value="METALLO-BETA-LACTAMASE SUPERFAMILY POTEIN"/>
    <property type="match status" value="1"/>
</dbReference>
<dbReference type="InterPro" id="IPR050662">
    <property type="entry name" value="Sec-metab_biosynth-thioest"/>
</dbReference>
<sequence length="363" mass="40251">MKQEQLPPEEDAAEVAPGVLRIQLPIFLPGLGHVNCYVLEDAKGVTLVDPGLPGPDAHRELTTRLMRAGIPIERVHTVLVTHSHPDHFGGAGRLRAEQHCDVVAHAHFITPFDQGDNTIEGDIVELEDNQDAGQPSMLRQLLFGEGEMPDIPGRTTPWGGDPILPPAEQLEYMRSWDDISKQGLLSLAPTVRVQDNEVIRLGRTDWQVVHTPGHTEDHICLFDPINGTLLSGDHVLPTITPHISGMAPDSDALSQFFAALERVGAIEGVTKVLPAHGLPFEDLSGRVHEIIEHHEDRLELLFQIALELEGAPVKEYSQRLFKERSWGPMAESETYAHLEHLRRDGRLSNFQDAEGVLRYQTSP</sequence>
<proteinExistence type="predicted"/>
<accession>A0A6J6TAL1</accession>
<dbReference type="SUPFAM" id="SSF56281">
    <property type="entry name" value="Metallo-hydrolase/oxidoreductase"/>
    <property type="match status" value="1"/>
</dbReference>